<keyword evidence="4" id="KW-1185">Reference proteome</keyword>
<dbReference type="Proteomes" id="UP000235965">
    <property type="component" value="Unassembled WGS sequence"/>
</dbReference>
<keyword evidence="2" id="KW-1133">Transmembrane helix</keyword>
<keyword evidence="2" id="KW-0812">Transmembrane</keyword>
<sequence length="140" mass="15866">MGSLASLLPDQEDAPPCSVSPNSTSLVLQKPEDPRDETLRRYSYGVAMPAICFLGILGNVLNLVVLTRRNMKGIAYIYMRERLTAEQRNCLNGFREPQLMPDQAREWLRQQPKDFCAAGFDALLKRWDRCASVRGGYVEK</sequence>
<proteinExistence type="predicted"/>
<evidence type="ECO:0000313" key="4">
    <source>
        <dbReference type="Proteomes" id="UP000235965"/>
    </source>
</evidence>
<keyword evidence="2" id="KW-0472">Membrane</keyword>
<comment type="caution">
    <text evidence="3">The sequence shown here is derived from an EMBL/GenBank/DDBJ whole genome shotgun (WGS) entry which is preliminary data.</text>
</comment>
<dbReference type="AlphaFoldDB" id="A0A2J7QMP8"/>
<feature type="transmembrane region" description="Helical" evidence="2">
    <location>
        <begin position="42"/>
        <end position="66"/>
    </location>
</feature>
<accession>A0A2J7QMP8</accession>
<gene>
    <name evidence="3" type="ORF">B7P43_G09548</name>
</gene>
<protein>
    <recommendedName>
        <fullName evidence="5">G-protein coupled receptors family 1 profile domain-containing protein</fullName>
    </recommendedName>
</protein>
<evidence type="ECO:0000256" key="2">
    <source>
        <dbReference type="SAM" id="Phobius"/>
    </source>
</evidence>
<dbReference type="PANTHER" id="PTHR47760:SF1">
    <property type="entry name" value="G-PROTEIN COUPLED RECEPTORS FAMILY 1 PROFILE DOMAIN-CONTAINING PROTEIN"/>
    <property type="match status" value="1"/>
</dbReference>
<evidence type="ECO:0000256" key="1">
    <source>
        <dbReference type="SAM" id="MobiDB-lite"/>
    </source>
</evidence>
<dbReference type="EMBL" id="NEVH01013204">
    <property type="protein sequence ID" value="PNF29823.1"/>
    <property type="molecule type" value="Genomic_DNA"/>
</dbReference>
<dbReference type="PANTHER" id="PTHR47760">
    <property type="entry name" value="G-PROTEIN COUPLED RECEPTOR B0563.6-LIKE PROTEIN-RELATED"/>
    <property type="match status" value="1"/>
</dbReference>
<dbReference type="InParanoid" id="A0A2J7QMP8"/>
<evidence type="ECO:0008006" key="5">
    <source>
        <dbReference type="Google" id="ProtNLM"/>
    </source>
</evidence>
<dbReference type="OrthoDB" id="10033446at2759"/>
<reference evidence="3 4" key="1">
    <citation type="submission" date="2017-12" db="EMBL/GenBank/DDBJ databases">
        <title>Hemimetabolous genomes reveal molecular basis of termite eusociality.</title>
        <authorList>
            <person name="Harrison M.C."/>
            <person name="Jongepier E."/>
            <person name="Robertson H.M."/>
            <person name="Arning N."/>
            <person name="Bitard-Feildel T."/>
            <person name="Chao H."/>
            <person name="Childers C.P."/>
            <person name="Dinh H."/>
            <person name="Doddapaneni H."/>
            <person name="Dugan S."/>
            <person name="Gowin J."/>
            <person name="Greiner C."/>
            <person name="Han Y."/>
            <person name="Hu H."/>
            <person name="Hughes D.S.T."/>
            <person name="Huylmans A.-K."/>
            <person name="Kemena C."/>
            <person name="Kremer L.P.M."/>
            <person name="Lee S.L."/>
            <person name="Lopez-Ezquerra A."/>
            <person name="Mallet L."/>
            <person name="Monroy-Kuhn J.M."/>
            <person name="Moser A."/>
            <person name="Murali S.C."/>
            <person name="Muzny D.M."/>
            <person name="Otani S."/>
            <person name="Piulachs M.-D."/>
            <person name="Poelchau M."/>
            <person name="Qu J."/>
            <person name="Schaub F."/>
            <person name="Wada-Katsumata A."/>
            <person name="Worley K.C."/>
            <person name="Xie Q."/>
            <person name="Ylla G."/>
            <person name="Poulsen M."/>
            <person name="Gibbs R.A."/>
            <person name="Schal C."/>
            <person name="Richards S."/>
            <person name="Belles X."/>
            <person name="Korb J."/>
            <person name="Bornberg-Bauer E."/>
        </authorList>
    </citation>
    <scope>NUCLEOTIDE SEQUENCE [LARGE SCALE GENOMIC DNA]</scope>
    <source>
        <tissue evidence="3">Whole body</tissue>
    </source>
</reference>
<dbReference type="InterPro" id="IPR053093">
    <property type="entry name" value="GPCR-like"/>
</dbReference>
<name>A0A2J7QMP8_9NEOP</name>
<organism evidence="3 4">
    <name type="scientific">Cryptotermes secundus</name>
    <dbReference type="NCBI Taxonomy" id="105785"/>
    <lineage>
        <taxon>Eukaryota</taxon>
        <taxon>Metazoa</taxon>
        <taxon>Ecdysozoa</taxon>
        <taxon>Arthropoda</taxon>
        <taxon>Hexapoda</taxon>
        <taxon>Insecta</taxon>
        <taxon>Pterygota</taxon>
        <taxon>Neoptera</taxon>
        <taxon>Polyneoptera</taxon>
        <taxon>Dictyoptera</taxon>
        <taxon>Blattodea</taxon>
        <taxon>Blattoidea</taxon>
        <taxon>Termitoidae</taxon>
        <taxon>Kalotermitidae</taxon>
        <taxon>Cryptotermitinae</taxon>
        <taxon>Cryptotermes</taxon>
    </lineage>
</organism>
<feature type="region of interest" description="Disordered" evidence="1">
    <location>
        <begin position="1"/>
        <end position="32"/>
    </location>
</feature>
<evidence type="ECO:0000313" key="3">
    <source>
        <dbReference type="EMBL" id="PNF29823.1"/>
    </source>
</evidence>